<dbReference type="SMART" id="SM00220">
    <property type="entry name" value="S_TKc"/>
    <property type="match status" value="1"/>
</dbReference>
<organism evidence="3 4">
    <name type="scientific">Pseudocercospora musae</name>
    <dbReference type="NCBI Taxonomy" id="113226"/>
    <lineage>
        <taxon>Eukaryota</taxon>
        <taxon>Fungi</taxon>
        <taxon>Dikarya</taxon>
        <taxon>Ascomycota</taxon>
        <taxon>Pezizomycotina</taxon>
        <taxon>Dothideomycetes</taxon>
        <taxon>Dothideomycetidae</taxon>
        <taxon>Mycosphaerellales</taxon>
        <taxon>Mycosphaerellaceae</taxon>
        <taxon>Pseudocercospora</taxon>
    </lineage>
</organism>
<evidence type="ECO:0000313" key="4">
    <source>
        <dbReference type="Proteomes" id="UP000073492"/>
    </source>
</evidence>
<reference evidence="3 4" key="1">
    <citation type="submission" date="2015-07" db="EMBL/GenBank/DDBJ databases">
        <title>Comparative genomics of the Sigatoka disease complex on banana suggests a link between parallel evolutionary changes in Pseudocercospora fijiensis and Pseudocercospora eumusae and increased virulence on the banana host.</title>
        <authorList>
            <person name="Chang T.-C."/>
            <person name="Salvucci A."/>
            <person name="Crous P.W."/>
            <person name="Stergiopoulos I."/>
        </authorList>
    </citation>
    <scope>NUCLEOTIDE SEQUENCE [LARGE SCALE GENOMIC DNA]</scope>
    <source>
        <strain evidence="3 4">CBS 116634</strain>
    </source>
</reference>
<evidence type="ECO:0000313" key="3">
    <source>
        <dbReference type="EMBL" id="KXS93335.1"/>
    </source>
</evidence>
<proteinExistence type="predicted"/>
<feature type="region of interest" description="Disordered" evidence="1">
    <location>
        <begin position="229"/>
        <end position="266"/>
    </location>
</feature>
<dbReference type="AlphaFoldDB" id="A0A139GT16"/>
<protein>
    <recommendedName>
        <fullName evidence="2">Protein kinase domain-containing protein</fullName>
    </recommendedName>
</protein>
<dbReference type="PANTHER" id="PTHR48011">
    <property type="entry name" value="CCR4-NOT TRANSCRIPTIONAL COMPLEX SUBUNIT CAF120-RELATED"/>
    <property type="match status" value="1"/>
</dbReference>
<dbReference type="InterPro" id="IPR000719">
    <property type="entry name" value="Prot_kinase_dom"/>
</dbReference>
<feature type="compositionally biased region" description="Polar residues" evidence="1">
    <location>
        <begin position="229"/>
        <end position="248"/>
    </location>
</feature>
<dbReference type="PROSITE" id="PS00108">
    <property type="entry name" value="PROTEIN_KINASE_ST"/>
    <property type="match status" value="1"/>
</dbReference>
<dbReference type="InterPro" id="IPR052751">
    <property type="entry name" value="Plant_MAPKKK"/>
</dbReference>
<gene>
    <name evidence="3" type="ORF">AC579_448</name>
</gene>
<dbReference type="InterPro" id="IPR011009">
    <property type="entry name" value="Kinase-like_dom_sf"/>
</dbReference>
<dbReference type="EMBL" id="LFZO01001665">
    <property type="protein sequence ID" value="KXS93335.1"/>
    <property type="molecule type" value="Genomic_DNA"/>
</dbReference>
<comment type="caution">
    <text evidence="3">The sequence shown here is derived from an EMBL/GenBank/DDBJ whole genome shotgun (WGS) entry which is preliminary data.</text>
</comment>
<dbReference type="Proteomes" id="UP000073492">
    <property type="component" value="Unassembled WGS sequence"/>
</dbReference>
<dbReference type="Pfam" id="PF00069">
    <property type="entry name" value="Pkinase"/>
    <property type="match status" value="1"/>
</dbReference>
<dbReference type="PANTHER" id="PTHR48011:SF4">
    <property type="entry name" value="MITOGEN-ACTIVATED PROTEIN KINASE KINASE KINASE 19"/>
    <property type="match status" value="1"/>
</dbReference>
<evidence type="ECO:0000256" key="1">
    <source>
        <dbReference type="SAM" id="MobiDB-lite"/>
    </source>
</evidence>
<evidence type="ECO:0000259" key="2">
    <source>
        <dbReference type="PROSITE" id="PS50011"/>
    </source>
</evidence>
<dbReference type="InterPro" id="IPR008271">
    <property type="entry name" value="Ser/Thr_kinase_AS"/>
</dbReference>
<dbReference type="PROSITE" id="PS50011">
    <property type="entry name" value="PROTEIN_KINASE_DOM"/>
    <property type="match status" value="1"/>
</dbReference>
<keyword evidence="4" id="KW-1185">Reference proteome</keyword>
<name>A0A139GT16_9PEZI</name>
<dbReference type="STRING" id="113226.A0A139GT16"/>
<dbReference type="OrthoDB" id="1668230at2759"/>
<dbReference type="Gene3D" id="1.10.510.10">
    <property type="entry name" value="Transferase(Phosphotransferase) domain 1"/>
    <property type="match status" value="1"/>
</dbReference>
<dbReference type="GO" id="GO:0004672">
    <property type="term" value="F:protein kinase activity"/>
    <property type="evidence" value="ECO:0007669"/>
    <property type="project" value="InterPro"/>
</dbReference>
<dbReference type="SUPFAM" id="SSF56112">
    <property type="entry name" value="Protein kinase-like (PK-like)"/>
    <property type="match status" value="1"/>
</dbReference>
<sequence>MIGEGNIKVRIQSCLYTTVNTAESSGWLLAGWLFRPRLPPLPTPLESRDATRVMENAGPGGWYPETSSEEQEVDEVTYKATFCTVVVWSLHHETPSPLLPLLLLPHALFLLRDNNSIACTRASGFKARRNGLLLVEDLISHLPIIHVCLLLGWILASQLKIRMPPIDWPPRSLMVHFDEGVTTQQQRKARSRPLPLRVRTYSVAGNRSADFDENRDGVYPRHKSISHTHTIDNAQFSPRSPPQTMDSTLDSEDDTTIEQDSPRTSFDDDVSEFASLVGFPETPLTSLSSHRSSLEVDGPEVIAYDFSKLDYELERARVLGQGLWSTVYLAEQKTTAGISIPASPRYRRKSRTSSNPLLFAVKTPARPDAKAVFHQEARVLSHLQRRSASSLYVVPFYGLDVRNESLVFEAVIGGSLEDLTSRLRVMPEVARHMELISVFPGIAFDLISGLDFLHSNGVIHADIKPGNVLLDISQHTEQQNPVIRARYIDFSAAFMPGKGDSASNAGGTWDFMAPEQMRIQVDLSTPTFASDIWSLGITLLSVMVGGSPYTAACGNNNFVLREAIKSGDPIGFAKMNPVPAKRLTACQDFVDCCRMALKKDRDIRVTAAAWSTWLAESEWEVGL</sequence>
<dbReference type="GO" id="GO:0007165">
    <property type="term" value="P:signal transduction"/>
    <property type="evidence" value="ECO:0007669"/>
    <property type="project" value="TreeGrafter"/>
</dbReference>
<accession>A0A139GT16</accession>
<dbReference type="GO" id="GO:0005524">
    <property type="term" value="F:ATP binding"/>
    <property type="evidence" value="ECO:0007669"/>
    <property type="project" value="InterPro"/>
</dbReference>
<feature type="domain" description="Protein kinase" evidence="2">
    <location>
        <begin position="313"/>
        <end position="614"/>
    </location>
</feature>